<evidence type="ECO:0000313" key="3">
    <source>
        <dbReference type="EMBL" id="ACZ18293.1"/>
    </source>
</evidence>
<gene>
    <name evidence="3" type="ordered locus">Taci_0053</name>
</gene>
<feature type="signal peptide" evidence="1">
    <location>
        <begin position="1"/>
        <end position="24"/>
    </location>
</feature>
<dbReference type="STRING" id="525903.Taci_0053"/>
<sequence length="298" mass="32603">MHKRRLVILLAVLLLAALPRFSWAVTVMDDLGRRVTVKGQVRRIVSLYPAHTENLVALGVRDRIVGISQGDDPDLVKGARQLPLRPSPETILSLKPDLVVMRSLQSSMQPQLISQLEGFVPVAVLDPPSFDGLESYVLRLGTLVGRRKEAQAKLKWALGILEESRRRNRGRSLGAVLIVNNRDATTCSPGTWPSRLMEASGLPPAVQGVPTSEGSAVARLGAEGLLAASPKIKVILVQRGPMNPGGLEDFLRDQRFAPMEAVRRGSVFQVDERDVSRPSLMRLQRGLNLLSSIREGAK</sequence>
<dbReference type="RefSeq" id="WP_012868809.1">
    <property type="nucleotide sequence ID" value="NC_013522.1"/>
</dbReference>
<feature type="chain" id="PRO_5003021333" evidence="1">
    <location>
        <begin position="25"/>
        <end position="298"/>
    </location>
</feature>
<dbReference type="PANTHER" id="PTHR30535">
    <property type="entry name" value="VITAMIN B12-BINDING PROTEIN"/>
    <property type="match status" value="1"/>
</dbReference>
<organism evidence="3 4">
    <name type="scientific">Thermanaerovibrio acidaminovorans (strain ATCC 49978 / DSM 6589 / Su883)</name>
    <name type="common">Selenomonas acidaminovorans</name>
    <dbReference type="NCBI Taxonomy" id="525903"/>
    <lineage>
        <taxon>Bacteria</taxon>
        <taxon>Thermotogati</taxon>
        <taxon>Synergistota</taxon>
        <taxon>Synergistia</taxon>
        <taxon>Synergistales</taxon>
        <taxon>Synergistaceae</taxon>
        <taxon>Thermanaerovibrio</taxon>
    </lineage>
</organism>
<dbReference type="EnsemblBacteria" id="ACZ18293">
    <property type="protein sequence ID" value="ACZ18293"/>
    <property type="gene ID" value="Taci_0053"/>
</dbReference>
<dbReference type="SUPFAM" id="SSF53807">
    <property type="entry name" value="Helical backbone' metal receptor"/>
    <property type="match status" value="1"/>
</dbReference>
<keyword evidence="4" id="KW-1185">Reference proteome</keyword>
<dbReference type="InterPro" id="IPR050902">
    <property type="entry name" value="ABC_Transporter_SBP"/>
</dbReference>
<feature type="domain" description="Fe/B12 periplasmic-binding" evidence="2">
    <location>
        <begin position="43"/>
        <end position="298"/>
    </location>
</feature>
<evidence type="ECO:0000259" key="2">
    <source>
        <dbReference type="PROSITE" id="PS50983"/>
    </source>
</evidence>
<evidence type="ECO:0000313" key="4">
    <source>
        <dbReference type="Proteomes" id="UP000002030"/>
    </source>
</evidence>
<reference evidence="3 4" key="1">
    <citation type="journal article" date="2009" name="Stand. Genomic Sci.">
        <title>Complete genome sequence of Thermanaerovibrio acidaminovorans type strain (Su883).</title>
        <authorList>
            <person name="Chovatia M."/>
            <person name="Sikorski J."/>
            <person name="Schroder M."/>
            <person name="Lapidus A."/>
            <person name="Nolan M."/>
            <person name="Tice H."/>
            <person name="Glavina Del Rio T."/>
            <person name="Copeland A."/>
            <person name="Cheng J.F."/>
            <person name="Lucas S."/>
            <person name="Chen F."/>
            <person name="Bruce D."/>
            <person name="Goodwin L."/>
            <person name="Pitluck S."/>
            <person name="Ivanova N."/>
            <person name="Mavromatis K."/>
            <person name="Ovchinnikova G."/>
            <person name="Pati A."/>
            <person name="Chen A."/>
            <person name="Palaniappan K."/>
            <person name="Land M."/>
            <person name="Hauser L."/>
            <person name="Chang Y.J."/>
            <person name="Jeffries C.D."/>
            <person name="Chain P."/>
            <person name="Saunders E."/>
            <person name="Detter J.C."/>
            <person name="Brettin T."/>
            <person name="Rohde M."/>
            <person name="Goker M."/>
            <person name="Spring S."/>
            <person name="Bristow J."/>
            <person name="Markowitz V."/>
            <person name="Hugenholtz P."/>
            <person name="Kyrpides N.C."/>
            <person name="Klenk H.P."/>
            <person name="Eisen J.A."/>
        </authorList>
    </citation>
    <scope>NUCLEOTIDE SEQUENCE [LARGE SCALE GENOMIC DNA]</scope>
    <source>
        <strain evidence="4">ATCC 49978 / DSM 6589 / Su883</strain>
    </source>
</reference>
<dbReference type="EMBL" id="CP001818">
    <property type="protein sequence ID" value="ACZ18293.1"/>
    <property type="molecule type" value="Genomic_DNA"/>
</dbReference>
<dbReference type="KEGG" id="tai:Taci_0053"/>
<name>D1B7P0_THEAS</name>
<dbReference type="PANTHER" id="PTHR30535:SF34">
    <property type="entry name" value="MOLYBDATE-BINDING PROTEIN MOLA"/>
    <property type="match status" value="1"/>
</dbReference>
<dbReference type="Proteomes" id="UP000002030">
    <property type="component" value="Chromosome"/>
</dbReference>
<evidence type="ECO:0000256" key="1">
    <source>
        <dbReference type="SAM" id="SignalP"/>
    </source>
</evidence>
<dbReference type="HOGENOM" id="CLU_038034_2_5_0"/>
<dbReference type="GO" id="GO:0071281">
    <property type="term" value="P:cellular response to iron ion"/>
    <property type="evidence" value="ECO:0007669"/>
    <property type="project" value="TreeGrafter"/>
</dbReference>
<dbReference type="AlphaFoldDB" id="D1B7P0"/>
<dbReference type="OrthoDB" id="9816357at2"/>
<dbReference type="InterPro" id="IPR002491">
    <property type="entry name" value="ABC_transptr_periplasmic_BD"/>
</dbReference>
<proteinExistence type="predicted"/>
<accession>D1B7P0</accession>
<protein>
    <submittedName>
        <fullName evidence="3">Periplasmic binding protein</fullName>
    </submittedName>
</protein>
<dbReference type="PROSITE" id="PS50983">
    <property type="entry name" value="FE_B12_PBP"/>
    <property type="match status" value="1"/>
</dbReference>
<dbReference type="Gene3D" id="3.40.50.1980">
    <property type="entry name" value="Nitrogenase molybdenum iron protein domain"/>
    <property type="match status" value="2"/>
</dbReference>
<dbReference type="Pfam" id="PF01497">
    <property type="entry name" value="Peripla_BP_2"/>
    <property type="match status" value="1"/>
</dbReference>
<keyword evidence="1" id="KW-0732">Signal</keyword>
<dbReference type="eggNOG" id="COG0614">
    <property type="taxonomic scope" value="Bacteria"/>
</dbReference>